<dbReference type="PANTHER" id="PTHR46056">
    <property type="entry name" value="LONG-CHAIN-ALCOHOL OXIDASE"/>
    <property type="match status" value="1"/>
</dbReference>
<evidence type="ECO:0000256" key="4">
    <source>
        <dbReference type="ARBA" id="ARBA00023002"/>
    </source>
</evidence>
<dbReference type="SUPFAM" id="SSF51905">
    <property type="entry name" value="FAD/NAD(P)-binding domain"/>
    <property type="match status" value="1"/>
</dbReference>
<dbReference type="EMBL" id="CP019938">
    <property type="protein sequence ID" value="ARO15969.1"/>
    <property type="molecule type" value="Genomic_DNA"/>
</dbReference>
<comment type="similarity">
    <text evidence="1">Belongs to the GMC oxidoreductase family.</text>
</comment>
<evidence type="ECO:0000259" key="5">
    <source>
        <dbReference type="Pfam" id="PF05199"/>
    </source>
</evidence>
<reference evidence="6 7" key="1">
    <citation type="submission" date="2017-02" db="EMBL/GenBank/DDBJ databases">
        <title>Ketogulonicigenium robustum SPU B003 Genome sequencing and assembly.</title>
        <authorList>
            <person name="Li Y."/>
            <person name="Liu L."/>
            <person name="Wang C."/>
            <person name="Zhang M."/>
            <person name="Zhang T."/>
            <person name="Zhang Y."/>
        </authorList>
    </citation>
    <scope>NUCLEOTIDE SEQUENCE [LARGE SCALE GENOMIC DNA]</scope>
    <source>
        <strain evidence="6 7">SPU_B003</strain>
        <plasmid evidence="6 7">unnamed1</plasmid>
    </source>
</reference>
<dbReference type="GO" id="GO:0016614">
    <property type="term" value="F:oxidoreductase activity, acting on CH-OH group of donors"/>
    <property type="evidence" value="ECO:0007669"/>
    <property type="project" value="InterPro"/>
</dbReference>
<accession>A0A1W6P3G7</accession>
<geneLocation type="plasmid" evidence="6">
    <name>unnamed1</name>
</geneLocation>
<dbReference type="Pfam" id="PF05199">
    <property type="entry name" value="GMC_oxred_C"/>
    <property type="match status" value="1"/>
</dbReference>
<dbReference type="Proteomes" id="UP000242447">
    <property type="component" value="Plasmid unnamed1"/>
</dbReference>
<keyword evidence="4" id="KW-0560">Oxidoreductase</keyword>
<keyword evidence="2" id="KW-0285">Flavoprotein</keyword>
<keyword evidence="7" id="KW-1185">Reference proteome</keyword>
<dbReference type="KEGG" id="kro:BVG79_p1000167"/>
<gene>
    <name evidence="6" type="ORF">BVG79_p1000167</name>
</gene>
<dbReference type="AlphaFoldDB" id="A0A1W6P3G7"/>
<sequence>MSNFDYRTNAEVIRVDMHPDGKSARGVTYINENGEEVFQPAGIVLLCAYQFYNVRLMLLSGIGKPYDFATGEGAVGRNYSFLSNGGLTLYYKDKQFNPFATAGATGVMFNDVSPRPGFTDGVKHGFIGGAKIHSSQATGNPIGTSLPPGTPGWGAGWKKGMADWYGRSMKISITTTCMSYRSNFMDLDPTYKDRYGNPLLRVTFDWKENEKKLQQYLRDICLSLKDDLQPDIFSESFMKEDAHYDLRPYVSTHTHGGAVMGETPEQTALNKYSQSWDAHNVFVVGGHAFPQNHQSNPTSMIGGMAYLAAKGIVEQYLSNPGQLVQA</sequence>
<keyword evidence="6" id="KW-0614">Plasmid</keyword>
<proteinExistence type="inferred from homology"/>
<dbReference type="SUPFAM" id="SSF54373">
    <property type="entry name" value="FAD-linked reductases, C-terminal domain"/>
    <property type="match status" value="1"/>
</dbReference>
<organism evidence="6 7">
    <name type="scientific">Ketogulonicigenium robustum</name>
    <dbReference type="NCBI Taxonomy" id="92947"/>
    <lineage>
        <taxon>Bacteria</taxon>
        <taxon>Pseudomonadati</taxon>
        <taxon>Pseudomonadota</taxon>
        <taxon>Alphaproteobacteria</taxon>
        <taxon>Rhodobacterales</taxon>
        <taxon>Roseobacteraceae</taxon>
        <taxon>Ketogulonicigenium</taxon>
    </lineage>
</organism>
<name>A0A1W6P3G7_9RHOB</name>
<evidence type="ECO:0000256" key="3">
    <source>
        <dbReference type="ARBA" id="ARBA00022827"/>
    </source>
</evidence>
<evidence type="ECO:0000256" key="1">
    <source>
        <dbReference type="ARBA" id="ARBA00010790"/>
    </source>
</evidence>
<evidence type="ECO:0000313" key="7">
    <source>
        <dbReference type="Proteomes" id="UP000242447"/>
    </source>
</evidence>
<evidence type="ECO:0000313" key="6">
    <source>
        <dbReference type="EMBL" id="ARO15969.1"/>
    </source>
</evidence>
<dbReference type="InterPro" id="IPR007867">
    <property type="entry name" value="GMC_OxRtase_C"/>
</dbReference>
<dbReference type="PANTHER" id="PTHR46056:SF12">
    <property type="entry name" value="LONG-CHAIN-ALCOHOL OXIDASE"/>
    <property type="match status" value="1"/>
</dbReference>
<evidence type="ECO:0000256" key="2">
    <source>
        <dbReference type="ARBA" id="ARBA00022630"/>
    </source>
</evidence>
<feature type="domain" description="Glucose-methanol-choline oxidoreductase C-terminal" evidence="5">
    <location>
        <begin position="181"/>
        <end position="302"/>
    </location>
</feature>
<dbReference type="Gene3D" id="3.50.50.60">
    <property type="entry name" value="FAD/NAD(P)-binding domain"/>
    <property type="match status" value="2"/>
</dbReference>
<protein>
    <recommendedName>
        <fullName evidence="5">Glucose-methanol-choline oxidoreductase C-terminal domain-containing protein</fullName>
    </recommendedName>
</protein>
<dbReference type="InterPro" id="IPR036188">
    <property type="entry name" value="FAD/NAD-bd_sf"/>
</dbReference>
<keyword evidence="3" id="KW-0274">FAD</keyword>